<evidence type="ECO:0000313" key="6">
    <source>
        <dbReference type="Proteomes" id="UP000288943"/>
    </source>
</evidence>
<dbReference type="AlphaFoldDB" id="A0A410WQY6"/>
<feature type="transmembrane region" description="Helical" evidence="1">
    <location>
        <begin position="6"/>
        <end position="28"/>
    </location>
</feature>
<dbReference type="PANTHER" id="PTHR34978:SF3">
    <property type="entry name" value="SLR0241 PROTEIN"/>
    <property type="match status" value="1"/>
</dbReference>
<dbReference type="EMBL" id="CP026520">
    <property type="protein sequence ID" value="QAV16839.1"/>
    <property type="molecule type" value="Genomic_DNA"/>
</dbReference>
<evidence type="ECO:0000313" key="4">
    <source>
        <dbReference type="EMBL" id="MCY9594597.1"/>
    </source>
</evidence>
<gene>
    <name evidence="4" type="ORF">M5X16_02275</name>
    <name evidence="5" type="ORF">PC41400_03715</name>
</gene>
<feature type="domain" description="Peptidase M56" evidence="2">
    <location>
        <begin position="7"/>
        <end position="290"/>
    </location>
</feature>
<reference evidence="5 6" key="1">
    <citation type="submission" date="2018-01" db="EMBL/GenBank/DDBJ databases">
        <title>The whole genome sequencing and assembly of Paenibacillus chitinolyticus KCCM 41400 strain.</title>
        <authorList>
            <person name="Kim J.-Y."/>
            <person name="Park M.-K."/>
            <person name="Lee Y.-J."/>
            <person name="Yi H."/>
            <person name="Bahn Y.-S."/>
            <person name="Kim J.F."/>
            <person name="Lee D.-W."/>
        </authorList>
    </citation>
    <scope>NUCLEOTIDE SEQUENCE [LARGE SCALE GENOMIC DNA]</scope>
    <source>
        <strain evidence="5 6">KCCM 41400</strain>
    </source>
</reference>
<dbReference type="KEGG" id="pchi:PC41400_03715"/>
<name>A0A410WQY6_9BACL</name>
<dbReference type="InterPro" id="IPR052173">
    <property type="entry name" value="Beta-lactam_resp_regulator"/>
</dbReference>
<dbReference type="GeneID" id="95373925"/>
<keyword evidence="7" id="KW-1185">Reference proteome</keyword>
<organism evidence="5 6">
    <name type="scientific">Paenibacillus chitinolyticus</name>
    <dbReference type="NCBI Taxonomy" id="79263"/>
    <lineage>
        <taxon>Bacteria</taxon>
        <taxon>Bacillati</taxon>
        <taxon>Bacillota</taxon>
        <taxon>Bacilli</taxon>
        <taxon>Bacillales</taxon>
        <taxon>Paenibacillaceae</taxon>
        <taxon>Paenibacillus</taxon>
    </lineage>
</organism>
<proteinExistence type="predicted"/>
<dbReference type="OrthoDB" id="9804799at2"/>
<keyword evidence="1" id="KW-1133">Transmembrane helix</keyword>
<feature type="transmembrane region" description="Helical" evidence="1">
    <location>
        <begin position="211"/>
        <end position="232"/>
    </location>
</feature>
<feature type="transmembrane region" description="Helical" evidence="1">
    <location>
        <begin position="119"/>
        <end position="141"/>
    </location>
</feature>
<evidence type="ECO:0000259" key="2">
    <source>
        <dbReference type="Pfam" id="PF05569"/>
    </source>
</evidence>
<dbReference type="Proteomes" id="UP000288943">
    <property type="component" value="Chromosome"/>
</dbReference>
<keyword evidence="1" id="KW-0812">Transmembrane</keyword>
<dbReference type="Pfam" id="PF05569">
    <property type="entry name" value="Peptidase_M56"/>
    <property type="match status" value="1"/>
</dbReference>
<protein>
    <submittedName>
        <fullName evidence="5">DUF4825 domain-containing protein</fullName>
    </submittedName>
</protein>
<dbReference type="InterPro" id="IPR032250">
    <property type="entry name" value="DUF4825"/>
</dbReference>
<evidence type="ECO:0000313" key="5">
    <source>
        <dbReference type="EMBL" id="QAV16839.1"/>
    </source>
</evidence>
<dbReference type="Proteomes" id="UP001527202">
    <property type="component" value="Unassembled WGS sequence"/>
</dbReference>
<feature type="domain" description="DUF4825" evidence="3">
    <location>
        <begin position="342"/>
        <end position="433"/>
    </location>
</feature>
<sequence length="487" mass="53945">MTSLFLTILNMSITASYVALAVMIARLLLKRVPKIFSYILWSAVAVRLLIPVSFTSSFSLLRLVQPQGKAGTGFMEFVPQSMGMQKNPMVDAGISGISRFINSTLPAAVPASSANPMQIVLWIASIIWITGIVVLLSYSVLSYLRIRARIRTATLVRDRLFETDRITTPFVCGFLKPRIYIPTGLSEQELSYVLLHEETHIRRRDYWIKPLAFVILTLHWFNPLMWLSYALMSKDMEMSCDESVVREMGDRIKGSYSTTLLSLAVRRSGVGTGSPLAFGEGNIKARIKNILAYRQPSPWMAAGSTLVIAALVLGCSANPKPLAHPPQLSSQPLYSGYDMEKLMNNKTLYVGNHIKVGGLIGGMPRPNGLEGRGIELQTKAQPYGVTVYYVVNDDTAVLKDGASSGEPFYRNSILMLSLIDNVDWITYSIADPAGPDDGSAYTFTLTREQAEKMLGEDVRSYGKDQTSLRQLIDRLERLNFNETGSAV</sequence>
<dbReference type="Pfam" id="PF16107">
    <property type="entry name" value="DUF4825"/>
    <property type="match status" value="1"/>
</dbReference>
<dbReference type="EMBL" id="JAMDMJ010000002">
    <property type="protein sequence ID" value="MCY9594597.1"/>
    <property type="molecule type" value="Genomic_DNA"/>
</dbReference>
<evidence type="ECO:0000313" key="7">
    <source>
        <dbReference type="Proteomes" id="UP001527202"/>
    </source>
</evidence>
<feature type="transmembrane region" description="Helical" evidence="1">
    <location>
        <begin position="35"/>
        <end position="54"/>
    </location>
</feature>
<evidence type="ECO:0000259" key="3">
    <source>
        <dbReference type="Pfam" id="PF16107"/>
    </source>
</evidence>
<dbReference type="InterPro" id="IPR008756">
    <property type="entry name" value="Peptidase_M56"/>
</dbReference>
<accession>A0A410WQY6</accession>
<evidence type="ECO:0000256" key="1">
    <source>
        <dbReference type="SAM" id="Phobius"/>
    </source>
</evidence>
<dbReference type="CDD" id="cd07341">
    <property type="entry name" value="M56_BlaR1_MecR1_like"/>
    <property type="match status" value="1"/>
</dbReference>
<keyword evidence="1" id="KW-0472">Membrane</keyword>
<dbReference type="PANTHER" id="PTHR34978">
    <property type="entry name" value="POSSIBLE SENSOR-TRANSDUCER PROTEIN BLAR"/>
    <property type="match status" value="1"/>
</dbReference>
<reference evidence="4 7" key="2">
    <citation type="submission" date="2022-05" db="EMBL/GenBank/DDBJ databases">
        <title>Genome Sequencing of Bee-Associated Microbes.</title>
        <authorList>
            <person name="Dunlap C."/>
        </authorList>
    </citation>
    <scope>NUCLEOTIDE SEQUENCE [LARGE SCALE GENOMIC DNA]</scope>
    <source>
        <strain evidence="4 7">NRRL B-23120</strain>
    </source>
</reference>
<dbReference type="RefSeq" id="WP_042232243.1">
    <property type="nucleotide sequence ID" value="NZ_CP026520.1"/>
</dbReference>